<feature type="binding site" evidence="24">
    <location>
        <begin position="184"/>
        <end position="186"/>
    </location>
    <ligand>
        <name>ATP</name>
        <dbReference type="ChEBI" id="CHEBI:30616"/>
    </ligand>
</feature>
<dbReference type="GO" id="GO:0046872">
    <property type="term" value="F:metal ion binding"/>
    <property type="evidence" value="ECO:0007669"/>
    <property type="project" value="UniProtKB-KW"/>
</dbReference>
<evidence type="ECO:0000313" key="28">
    <source>
        <dbReference type="EMBL" id="SEN00906.1"/>
    </source>
</evidence>
<dbReference type="GO" id="GO:0009252">
    <property type="term" value="P:peptidoglycan biosynthetic process"/>
    <property type="evidence" value="ECO:0007669"/>
    <property type="project" value="UniProtKB-UniRule"/>
</dbReference>
<dbReference type="HAMAP" id="MF_00047">
    <property type="entry name" value="Dala_Dala_lig"/>
    <property type="match status" value="1"/>
</dbReference>
<evidence type="ECO:0000256" key="4">
    <source>
        <dbReference type="ARBA" id="ARBA00004752"/>
    </source>
</evidence>
<dbReference type="InterPro" id="IPR011127">
    <property type="entry name" value="Dala_Dala_lig_N"/>
</dbReference>
<dbReference type="Pfam" id="PF07478">
    <property type="entry name" value="Dala_Dala_lig_C"/>
    <property type="match status" value="1"/>
</dbReference>
<dbReference type="PROSITE" id="PS00844">
    <property type="entry name" value="DALA_DALA_LIGASE_2"/>
    <property type="match status" value="1"/>
</dbReference>
<dbReference type="InterPro" id="IPR011761">
    <property type="entry name" value="ATP-grasp"/>
</dbReference>
<keyword evidence="16 22" id="KW-0961">Cell wall biogenesis/degradation</keyword>
<dbReference type="InterPro" id="IPR005905">
    <property type="entry name" value="D_ala_D_ala"/>
</dbReference>
<keyword evidence="10 24" id="KW-0547">Nucleotide-binding</keyword>
<dbReference type="NCBIfam" id="NF002378">
    <property type="entry name" value="PRK01372.1"/>
    <property type="match status" value="1"/>
</dbReference>
<feature type="active site" evidence="23">
    <location>
        <position position="17"/>
    </location>
</feature>
<evidence type="ECO:0000256" key="11">
    <source>
        <dbReference type="ARBA" id="ARBA00022840"/>
    </source>
</evidence>
<dbReference type="Gene3D" id="3.40.50.20">
    <property type="match status" value="1"/>
</dbReference>
<dbReference type="PROSITE" id="PS00843">
    <property type="entry name" value="DALA_DALA_LIGASE_1"/>
    <property type="match status" value="1"/>
</dbReference>
<evidence type="ECO:0000256" key="6">
    <source>
        <dbReference type="ARBA" id="ARBA00012216"/>
    </source>
</evidence>
<dbReference type="GO" id="GO:0005524">
    <property type="term" value="F:ATP binding"/>
    <property type="evidence" value="ECO:0007669"/>
    <property type="project" value="UniProtKB-UniRule"/>
</dbReference>
<dbReference type="InterPro" id="IPR000291">
    <property type="entry name" value="D-Ala_lig_Van_CS"/>
</dbReference>
<keyword evidence="13 22" id="KW-0133">Cell shape</keyword>
<evidence type="ECO:0000256" key="17">
    <source>
        <dbReference type="ARBA" id="ARBA00047614"/>
    </source>
</evidence>
<reference evidence="28 29" key="1">
    <citation type="submission" date="2016-10" db="EMBL/GenBank/DDBJ databases">
        <authorList>
            <person name="de Groot N.N."/>
        </authorList>
    </citation>
    <scope>NUCLEOTIDE SEQUENCE [LARGE SCALE GENOMIC DNA]</scope>
    <source>
        <strain evidence="28 29">DSM 46701</strain>
    </source>
</reference>
<dbReference type="UniPathway" id="UPA00219"/>
<dbReference type="FunFam" id="3.30.1490.20:FF:000007">
    <property type="entry name" value="D-alanine--D-alanine ligase"/>
    <property type="match status" value="1"/>
</dbReference>
<feature type="active site" evidence="23">
    <location>
        <position position="192"/>
    </location>
</feature>
<dbReference type="STRING" id="1173111.SAMN05444955_104232"/>
<evidence type="ECO:0000256" key="26">
    <source>
        <dbReference type="PROSITE-ProRule" id="PRU00409"/>
    </source>
</evidence>
<dbReference type="PROSITE" id="PS50975">
    <property type="entry name" value="ATP_GRASP"/>
    <property type="match status" value="1"/>
</dbReference>
<evidence type="ECO:0000256" key="15">
    <source>
        <dbReference type="ARBA" id="ARBA00023211"/>
    </source>
</evidence>
<dbReference type="NCBIfam" id="NF002528">
    <property type="entry name" value="PRK01966.1-4"/>
    <property type="match status" value="1"/>
</dbReference>
<feature type="binding site" evidence="24">
    <location>
        <position position="139"/>
    </location>
    <ligand>
        <name>ATP</name>
        <dbReference type="ChEBI" id="CHEBI:30616"/>
    </ligand>
</feature>
<feature type="binding site" evidence="25">
    <location>
        <position position="302"/>
    </location>
    <ligand>
        <name>Mg(2+)</name>
        <dbReference type="ChEBI" id="CHEBI:18420"/>
        <label>1</label>
    </ligand>
</feature>
<dbReference type="EC" id="6.3.2.4" evidence="6 22"/>
<evidence type="ECO:0000256" key="24">
    <source>
        <dbReference type="PIRSR" id="PIRSR039102-2"/>
    </source>
</evidence>
<feature type="binding site" evidence="25">
    <location>
        <position position="318"/>
    </location>
    <ligand>
        <name>Mg(2+)</name>
        <dbReference type="ChEBI" id="CHEBI:18420"/>
        <label>2</label>
    </ligand>
</feature>
<dbReference type="PANTHER" id="PTHR23132:SF25">
    <property type="entry name" value="D-ALANINE--D-ALANINE LIGASE A"/>
    <property type="match status" value="1"/>
</dbReference>
<evidence type="ECO:0000256" key="22">
    <source>
        <dbReference type="HAMAP-Rule" id="MF_00047"/>
    </source>
</evidence>
<feature type="active site" evidence="23">
    <location>
        <position position="327"/>
    </location>
</feature>
<dbReference type="NCBIfam" id="TIGR01205">
    <property type="entry name" value="D_ala_D_alaTIGR"/>
    <property type="match status" value="1"/>
</dbReference>
<organism evidence="28 29">
    <name type="scientific">Lihuaxuella thermophila</name>
    <dbReference type="NCBI Taxonomy" id="1173111"/>
    <lineage>
        <taxon>Bacteria</taxon>
        <taxon>Bacillati</taxon>
        <taxon>Bacillota</taxon>
        <taxon>Bacilli</taxon>
        <taxon>Bacillales</taxon>
        <taxon>Thermoactinomycetaceae</taxon>
        <taxon>Lihuaxuella</taxon>
    </lineage>
</organism>
<evidence type="ECO:0000256" key="25">
    <source>
        <dbReference type="PIRSR" id="PIRSR039102-3"/>
    </source>
</evidence>
<dbReference type="InterPro" id="IPR013815">
    <property type="entry name" value="ATP_grasp_subdomain_1"/>
</dbReference>
<comment type="cofactor">
    <cofactor evidence="25">
        <name>Mg(2+)</name>
        <dbReference type="ChEBI" id="CHEBI:18420"/>
    </cofactor>
    <cofactor evidence="25">
        <name>Mn(2+)</name>
        <dbReference type="ChEBI" id="CHEBI:29035"/>
    </cofactor>
    <text evidence="25">Binds 2 magnesium or manganese ions per subunit.</text>
</comment>
<evidence type="ECO:0000256" key="14">
    <source>
        <dbReference type="ARBA" id="ARBA00022984"/>
    </source>
</evidence>
<feature type="binding site" evidence="24">
    <location>
        <begin position="222"/>
        <end position="229"/>
    </location>
    <ligand>
        <name>ATP</name>
        <dbReference type="ChEBI" id="CHEBI:30616"/>
    </ligand>
</feature>
<evidence type="ECO:0000256" key="18">
    <source>
        <dbReference type="ARBA" id="ARBA00060592"/>
    </source>
</evidence>
<evidence type="ECO:0000256" key="20">
    <source>
        <dbReference type="ARBA" id="ARBA00076288"/>
    </source>
</evidence>
<evidence type="ECO:0000259" key="27">
    <source>
        <dbReference type="PROSITE" id="PS50975"/>
    </source>
</evidence>
<evidence type="ECO:0000256" key="3">
    <source>
        <dbReference type="ARBA" id="ARBA00004496"/>
    </source>
</evidence>
<evidence type="ECO:0000256" key="16">
    <source>
        <dbReference type="ARBA" id="ARBA00023316"/>
    </source>
</evidence>
<feature type="domain" description="ATP-grasp" evidence="27">
    <location>
        <begin position="143"/>
        <end position="349"/>
    </location>
</feature>
<evidence type="ECO:0000256" key="13">
    <source>
        <dbReference type="ARBA" id="ARBA00022960"/>
    </source>
</evidence>
<evidence type="ECO:0000256" key="10">
    <source>
        <dbReference type="ARBA" id="ARBA00022741"/>
    </source>
</evidence>
<proteinExistence type="inferred from homology"/>
<dbReference type="Pfam" id="PF01820">
    <property type="entry name" value="Dala_Dala_lig_N"/>
    <property type="match status" value="1"/>
</dbReference>
<evidence type="ECO:0000256" key="23">
    <source>
        <dbReference type="PIRSR" id="PIRSR039102-1"/>
    </source>
</evidence>
<dbReference type="EMBL" id="FOCQ01000004">
    <property type="protein sequence ID" value="SEN00906.1"/>
    <property type="molecule type" value="Genomic_DNA"/>
</dbReference>
<evidence type="ECO:0000256" key="19">
    <source>
        <dbReference type="ARBA" id="ARBA00068427"/>
    </source>
</evidence>
<dbReference type="Gene3D" id="3.30.470.20">
    <property type="entry name" value="ATP-grasp fold, B domain"/>
    <property type="match status" value="1"/>
</dbReference>
<dbReference type="InterPro" id="IPR016185">
    <property type="entry name" value="PreATP-grasp_dom_sf"/>
</dbReference>
<dbReference type="Proteomes" id="UP000199695">
    <property type="component" value="Unassembled WGS sequence"/>
</dbReference>
<evidence type="ECO:0000256" key="5">
    <source>
        <dbReference type="ARBA" id="ARBA00010871"/>
    </source>
</evidence>
<feature type="binding site" evidence="25">
    <location>
        <position position="316"/>
    </location>
    <ligand>
        <name>Mg(2+)</name>
        <dbReference type="ChEBI" id="CHEBI:18420"/>
        <label>2</label>
    </ligand>
</feature>
<dbReference type="GO" id="GO:0008360">
    <property type="term" value="P:regulation of cell shape"/>
    <property type="evidence" value="ECO:0007669"/>
    <property type="project" value="UniProtKB-KW"/>
</dbReference>
<name>A0A1H8D110_9BACL</name>
<dbReference type="InterPro" id="IPR011095">
    <property type="entry name" value="Dala_Dala_lig_C"/>
</dbReference>
<comment type="catalytic activity">
    <reaction evidence="17 22">
        <text>2 D-alanine + ATP = D-alanyl-D-alanine + ADP + phosphate + H(+)</text>
        <dbReference type="Rhea" id="RHEA:11224"/>
        <dbReference type="ChEBI" id="CHEBI:15378"/>
        <dbReference type="ChEBI" id="CHEBI:30616"/>
        <dbReference type="ChEBI" id="CHEBI:43474"/>
        <dbReference type="ChEBI" id="CHEBI:57416"/>
        <dbReference type="ChEBI" id="CHEBI:57822"/>
        <dbReference type="ChEBI" id="CHEBI:456216"/>
        <dbReference type="EC" id="6.3.2.4"/>
    </reaction>
</comment>
<dbReference type="AlphaFoldDB" id="A0A1H8D110"/>
<keyword evidence="15 25" id="KW-0464">Manganese</keyword>
<comment type="similarity">
    <text evidence="5 22">Belongs to the D-alanine--D-alanine ligase family.</text>
</comment>
<evidence type="ECO:0000256" key="9">
    <source>
        <dbReference type="ARBA" id="ARBA00022723"/>
    </source>
</evidence>
<dbReference type="SUPFAM" id="SSF52440">
    <property type="entry name" value="PreATP-grasp domain"/>
    <property type="match status" value="1"/>
</dbReference>
<comment type="cofactor">
    <cofactor evidence="1">
        <name>Mn(2+)</name>
        <dbReference type="ChEBI" id="CHEBI:29035"/>
    </cofactor>
</comment>
<dbReference type="PIRSF" id="PIRSF039102">
    <property type="entry name" value="Ddl/VanB"/>
    <property type="match status" value="1"/>
</dbReference>
<dbReference type="PANTHER" id="PTHR23132">
    <property type="entry name" value="D-ALANINE--D-ALANINE LIGASE"/>
    <property type="match status" value="1"/>
</dbReference>
<feature type="binding site" evidence="24">
    <location>
        <begin position="192"/>
        <end position="193"/>
    </location>
    <ligand>
        <name>ATP</name>
        <dbReference type="ChEBI" id="CHEBI:30616"/>
    </ligand>
</feature>
<dbReference type="GO" id="GO:0008716">
    <property type="term" value="F:D-alanine-D-alanine ligase activity"/>
    <property type="evidence" value="ECO:0007669"/>
    <property type="project" value="UniProtKB-UniRule"/>
</dbReference>
<comment type="subcellular location">
    <subcellularLocation>
        <location evidence="3 22">Cytoplasm</location>
    </subcellularLocation>
</comment>
<protein>
    <recommendedName>
        <fullName evidence="19 22">D-alanine--D-alanine ligase</fullName>
        <ecNumber evidence="6 22">6.3.2.4</ecNumber>
    </recommendedName>
    <alternativeName>
        <fullName evidence="21 22">D-Ala-D-Ala ligase</fullName>
    </alternativeName>
    <alternativeName>
        <fullName evidence="20 22">D-alanylalanine synthetase</fullName>
    </alternativeName>
</protein>
<dbReference type="FunFam" id="3.30.470.20:FF:000008">
    <property type="entry name" value="D-alanine--D-alanine ligase"/>
    <property type="match status" value="1"/>
</dbReference>
<comment type="function">
    <text evidence="2 22">Cell wall formation.</text>
</comment>
<dbReference type="SUPFAM" id="SSF56059">
    <property type="entry name" value="Glutathione synthetase ATP-binding domain-like"/>
    <property type="match status" value="1"/>
</dbReference>
<evidence type="ECO:0000256" key="7">
    <source>
        <dbReference type="ARBA" id="ARBA00022490"/>
    </source>
</evidence>
<comment type="pathway">
    <text evidence="4 22">Cell wall biogenesis; peptidoglycan biosynthesis.</text>
</comment>
<evidence type="ECO:0000256" key="1">
    <source>
        <dbReference type="ARBA" id="ARBA00001936"/>
    </source>
</evidence>
<accession>A0A1H8D110</accession>
<dbReference type="RefSeq" id="WP_089966462.1">
    <property type="nucleotide sequence ID" value="NZ_FOCQ01000004.1"/>
</dbReference>
<evidence type="ECO:0000313" key="29">
    <source>
        <dbReference type="Proteomes" id="UP000199695"/>
    </source>
</evidence>
<keyword evidence="14 22" id="KW-0573">Peptidoglycan synthesis</keyword>
<comment type="pathway">
    <text evidence="18">Glycan biosynthesis.</text>
</comment>
<dbReference type="GO" id="GO:0005829">
    <property type="term" value="C:cytosol"/>
    <property type="evidence" value="ECO:0007669"/>
    <property type="project" value="TreeGrafter"/>
</dbReference>
<gene>
    <name evidence="22" type="primary">ddl</name>
    <name evidence="28" type="ORF">SAMN05444955_104232</name>
</gene>
<dbReference type="GO" id="GO:0071555">
    <property type="term" value="P:cell wall organization"/>
    <property type="evidence" value="ECO:0007669"/>
    <property type="project" value="UniProtKB-KW"/>
</dbReference>
<keyword evidence="11 26" id="KW-0067">ATP-binding</keyword>
<feature type="binding site" evidence="24">
    <location>
        <begin position="315"/>
        <end position="316"/>
    </location>
    <ligand>
        <name>ATP</name>
        <dbReference type="ChEBI" id="CHEBI:30616"/>
    </ligand>
</feature>
<evidence type="ECO:0000256" key="21">
    <source>
        <dbReference type="ARBA" id="ARBA00077154"/>
    </source>
</evidence>
<keyword evidence="8 22" id="KW-0436">Ligase</keyword>
<dbReference type="OrthoDB" id="9813261at2"/>
<keyword evidence="9 25" id="KW-0479">Metal-binding</keyword>
<keyword evidence="12 25" id="KW-0460">Magnesium</keyword>
<evidence type="ECO:0000256" key="12">
    <source>
        <dbReference type="ARBA" id="ARBA00022842"/>
    </source>
</evidence>
<keyword evidence="29" id="KW-1185">Reference proteome</keyword>
<sequence length="368" mass="40477">MRKKLRVAVLFGGKSGEHEVSLLSAASVIGSLDPEKYEVIPMGITREGIWKLGQESLPMIQANLDAGRLEQLQSQLPVAAGNSRSEGNLPSLEPGQVDVVFPVLHGTYGEDGTIQGLLEIADLPYVGAGVLASAVGMDKVMCKKILEQAGLPQGGYTYFLRKQVERNQEQVLDEIEQRFGYPCFVKPANLGSSVGISKASNREELINALQLAGKYDRKIVIEEFIPAHEVEVAVLGNDEPQASVPGEIVSSNEFYDYKAKYIDGKSVMRIPADLPPETAEQVRSMAIKAYKAIDCSGLARVDFFIRKDNGQVLINEINTMPGFTPFSMYAKLWEHSGLSYSELVSKLIDLALERYEEKSQLITTFEVE</sequence>
<evidence type="ECO:0000256" key="2">
    <source>
        <dbReference type="ARBA" id="ARBA00003921"/>
    </source>
</evidence>
<feature type="binding site" evidence="25">
    <location>
        <position position="316"/>
    </location>
    <ligand>
        <name>Mg(2+)</name>
        <dbReference type="ChEBI" id="CHEBI:18420"/>
        <label>1</label>
    </ligand>
</feature>
<evidence type="ECO:0000256" key="8">
    <source>
        <dbReference type="ARBA" id="ARBA00022598"/>
    </source>
</evidence>
<keyword evidence="7 22" id="KW-0963">Cytoplasm</keyword>
<dbReference type="Gene3D" id="3.30.1490.20">
    <property type="entry name" value="ATP-grasp fold, A domain"/>
    <property type="match status" value="1"/>
</dbReference>
<dbReference type="NCBIfam" id="NF002526">
    <property type="entry name" value="PRK01966.1-2"/>
    <property type="match status" value="1"/>
</dbReference>